<organism evidence="5 6">
    <name type="scientific">Aspergillus puulaauensis</name>
    <dbReference type="NCBI Taxonomy" id="1220207"/>
    <lineage>
        <taxon>Eukaryota</taxon>
        <taxon>Fungi</taxon>
        <taxon>Dikarya</taxon>
        <taxon>Ascomycota</taxon>
        <taxon>Pezizomycotina</taxon>
        <taxon>Eurotiomycetes</taxon>
        <taxon>Eurotiomycetidae</taxon>
        <taxon>Eurotiales</taxon>
        <taxon>Aspergillaceae</taxon>
        <taxon>Aspergillus</taxon>
    </lineage>
</organism>
<evidence type="ECO:0000256" key="4">
    <source>
        <dbReference type="ARBA" id="ARBA00022833"/>
    </source>
</evidence>
<evidence type="ECO:0000256" key="1">
    <source>
        <dbReference type="ARBA" id="ARBA00007749"/>
    </source>
</evidence>
<keyword evidence="2" id="KW-0479">Metal-binding</keyword>
<dbReference type="EMBL" id="AP024448">
    <property type="protein sequence ID" value="BCS28223.1"/>
    <property type="molecule type" value="Genomic_DNA"/>
</dbReference>
<dbReference type="GeneID" id="64978220"/>
<dbReference type="SUPFAM" id="SSF56281">
    <property type="entry name" value="Metallo-hydrolase/oxidoreductase"/>
    <property type="match status" value="1"/>
</dbReference>
<dbReference type="InterPro" id="IPR051013">
    <property type="entry name" value="MBL_superfamily_lactonases"/>
</dbReference>
<keyword evidence="3" id="KW-0378">Hydrolase</keyword>
<sequence length="352" mass="39692">MSSSKIKLPITDKYVHVQLLNGGSMTAECHKIHAGEPADRFRLYNWAFYVYHPTSQRHIIWDLGLTSDPEDYAPAISNRVLKEAQFEGPWESISEQIKRRNGVTADEIDRIIFRWEQTQVPSTDIALIPIGSHAHFDHCRPVRQTFPNAKVLFGPGTSEHCSPGHLTDPCSIWDGRFFDPEQATERWETLNGPWVPFGPFDRAMDLFGDASFWIIEAPGHMPGNLCACAKIAMGEWVVLGSDCCHSRYNNPSSVITVFTETQSNIDRALLNGTKEFGTFKLPDGSMFCLHSDVSAAKDTLARMREMESLGAHIALAHDTTWMEKENDPVLLSLLDAEFLRDMRVALRQQAPF</sequence>
<proteinExistence type="inferred from homology"/>
<dbReference type="Gene3D" id="3.60.15.10">
    <property type="entry name" value="Ribonuclease Z/Hydroxyacylglutathione hydrolase-like"/>
    <property type="match status" value="1"/>
</dbReference>
<evidence type="ECO:0008006" key="7">
    <source>
        <dbReference type="Google" id="ProtNLM"/>
    </source>
</evidence>
<dbReference type="OrthoDB" id="10250730at2759"/>
<evidence type="ECO:0000313" key="6">
    <source>
        <dbReference type="Proteomes" id="UP000654913"/>
    </source>
</evidence>
<evidence type="ECO:0000313" key="5">
    <source>
        <dbReference type="EMBL" id="BCS28223.1"/>
    </source>
</evidence>
<dbReference type="PANTHER" id="PTHR42978">
    <property type="entry name" value="QUORUM-QUENCHING LACTONASE YTNP-RELATED-RELATED"/>
    <property type="match status" value="1"/>
</dbReference>
<dbReference type="KEGG" id="apuu:APUU_61271S"/>
<dbReference type="PANTHER" id="PTHR42978:SF4">
    <property type="entry name" value="METALLO-BETA-LACTAMASE DOMAIN-CONTAINING PROTEIN"/>
    <property type="match status" value="1"/>
</dbReference>
<comment type="similarity">
    <text evidence="1">Belongs to the metallo-beta-lactamase superfamily.</text>
</comment>
<gene>
    <name evidence="5" type="ORF">APUU_61271S</name>
</gene>
<dbReference type="CDD" id="cd07730">
    <property type="entry name" value="metallo-hydrolase-like_MBL-fold"/>
    <property type="match status" value="1"/>
</dbReference>
<accession>A0A7R8AST7</accession>
<name>A0A7R8AST7_9EURO</name>
<keyword evidence="4" id="KW-0862">Zinc</keyword>
<evidence type="ECO:0000256" key="3">
    <source>
        <dbReference type="ARBA" id="ARBA00022801"/>
    </source>
</evidence>
<dbReference type="GO" id="GO:0046872">
    <property type="term" value="F:metal ion binding"/>
    <property type="evidence" value="ECO:0007669"/>
    <property type="project" value="UniProtKB-KW"/>
</dbReference>
<dbReference type="Proteomes" id="UP000654913">
    <property type="component" value="Chromosome 6"/>
</dbReference>
<reference evidence="5" key="1">
    <citation type="submission" date="2021-01" db="EMBL/GenBank/DDBJ databases">
        <authorList>
            <consortium name="Aspergillus puulaauensis MK2 genome sequencing consortium"/>
            <person name="Kazuki M."/>
            <person name="Futagami T."/>
        </authorList>
    </citation>
    <scope>NUCLEOTIDE SEQUENCE</scope>
    <source>
        <strain evidence="5">MK2</strain>
    </source>
</reference>
<dbReference type="InterPro" id="IPR036866">
    <property type="entry name" value="RibonucZ/Hydroxyglut_hydro"/>
</dbReference>
<evidence type="ECO:0000256" key="2">
    <source>
        <dbReference type="ARBA" id="ARBA00022723"/>
    </source>
</evidence>
<dbReference type="GO" id="GO:0016787">
    <property type="term" value="F:hydrolase activity"/>
    <property type="evidence" value="ECO:0007669"/>
    <property type="project" value="UniProtKB-KW"/>
</dbReference>
<dbReference type="AlphaFoldDB" id="A0A7R8AST7"/>
<protein>
    <recommendedName>
        <fullName evidence="7">Metallo-beta-lactamase domain-containing protein</fullName>
    </recommendedName>
</protein>
<dbReference type="RefSeq" id="XP_041560409.1">
    <property type="nucleotide sequence ID" value="XM_041694595.1"/>
</dbReference>
<keyword evidence="6" id="KW-1185">Reference proteome</keyword>
<reference evidence="5" key="2">
    <citation type="submission" date="2021-02" db="EMBL/GenBank/DDBJ databases">
        <title>Aspergillus puulaauensis MK2 genome sequence.</title>
        <authorList>
            <person name="Futagami T."/>
            <person name="Mori K."/>
            <person name="Kadooka C."/>
            <person name="Tanaka T."/>
        </authorList>
    </citation>
    <scope>NUCLEOTIDE SEQUENCE</scope>
    <source>
        <strain evidence="5">MK2</strain>
    </source>
</reference>